<comment type="caution">
    <text evidence="6">The sequence shown here is derived from an EMBL/GenBank/DDBJ whole genome shotgun (WGS) entry which is preliminary data.</text>
</comment>
<dbReference type="InterPro" id="IPR051301">
    <property type="entry name" value="Optineurin/NFkB_EssMod"/>
</dbReference>
<feature type="region of interest" description="Disordered" evidence="3">
    <location>
        <begin position="577"/>
        <end position="604"/>
    </location>
</feature>
<evidence type="ECO:0000313" key="6">
    <source>
        <dbReference type="EMBL" id="CAG9563743.1"/>
    </source>
</evidence>
<dbReference type="InterPro" id="IPR032419">
    <property type="entry name" value="CC2-LZ_dom"/>
</dbReference>
<dbReference type="AlphaFoldDB" id="A0A8J2QQH4"/>
<keyword evidence="1 2" id="KW-0175">Coiled coil</keyword>
<feature type="coiled-coil region" evidence="2">
    <location>
        <begin position="537"/>
        <end position="571"/>
    </location>
</feature>
<keyword evidence="7" id="KW-1185">Reference proteome</keyword>
<dbReference type="Proteomes" id="UP000789524">
    <property type="component" value="Unassembled WGS sequence"/>
</dbReference>
<evidence type="ECO:0000256" key="1">
    <source>
        <dbReference type="ARBA" id="ARBA00023054"/>
    </source>
</evidence>
<feature type="coiled-coil region" evidence="2">
    <location>
        <begin position="288"/>
        <end position="350"/>
    </location>
</feature>
<feature type="coiled-coil region" evidence="2">
    <location>
        <begin position="130"/>
        <end position="164"/>
    </location>
</feature>
<dbReference type="Gene3D" id="1.20.5.990">
    <property type="entry name" value="Nemo cc2-lz domain - 1d5 darpin complex"/>
    <property type="match status" value="1"/>
</dbReference>
<feature type="coiled-coil region" evidence="2">
    <location>
        <begin position="188"/>
        <end position="250"/>
    </location>
</feature>
<dbReference type="PANTHER" id="PTHR31553">
    <property type="entry name" value="NF-KAPPA-B ESSENTIAL MODULATOR"/>
    <property type="match status" value="1"/>
</dbReference>
<feature type="domain" description="NF-kappa-B essential modulator NEMO N-terminal" evidence="4">
    <location>
        <begin position="88"/>
        <end position="151"/>
    </location>
</feature>
<sequence>MASTPDNEDDSLVVILGTSPGGSMVEKTNGTTNGDLERSQIEDAMRSLSNEANMAFKAQFNLGDSPSPASMMVASTIITEDRSTEELQKRFGDLLDENFVLKETLKQNNDSMKEQFILIASCQEDMLKTHRLHKEKFDETRELVERLRQENKQLKLDISRLAEGEQNSIGQKKLSGFELVTSVEEDTIEKLSAQLELVEKQRRQLIVDNEKLSWQKESLEHIVDSMNKERDDAKKKLHKVELQLSTMENDHAQEVSKLHCIISDLQNKIKTQSMNASPEDISKRDAYIQKLEGKMSLLQNELKKAQIKILDLENIKLEFSQHKSSVSETVKMYKDQIQELKDRIKDVQTTVFQPVRVSVSEGSSDSAAFLNNVKLYDRTLKHLADYLNSLSNGLSDSLAHILGVVSSIQDVKMDRGSLDQVKTGLAELKTLIATQHTNVVSNVYGSCYTGQIKGTLSTFEGIFKDHNELLKKSVTNNDTVQAPCVQQLTAALVARGQQVTALQDELAAVKTRVDDTDLLRAQVDLYRSDFEAERESRAKMASEKENLLSDLRVAQKKIQDLTTQLEELRVLSPSLHKSITSPRPRSAVKPTTTTSPTTRTTTTNSVAANTVRKKKKIDKSVVEATRETTPPPVRYTCPACDESFKTYMMLEKHVDECVL</sequence>
<dbReference type="Pfam" id="PF11577">
    <property type="entry name" value="NEMO"/>
    <property type="match status" value="1"/>
</dbReference>
<dbReference type="Gene3D" id="1.20.5.390">
    <property type="entry name" value="L1 transposable element, trimerization domain"/>
    <property type="match status" value="1"/>
</dbReference>
<gene>
    <name evidence="6" type="ORF">DCHRY22_LOCUS4844</name>
</gene>
<dbReference type="PANTHER" id="PTHR31553:SF1">
    <property type="entry name" value="NF-KAPPA-B ESSENTIAL MODULATOR"/>
    <property type="match status" value="1"/>
</dbReference>
<dbReference type="OrthoDB" id="6343844at2759"/>
<evidence type="ECO:0000313" key="7">
    <source>
        <dbReference type="Proteomes" id="UP000789524"/>
    </source>
</evidence>
<dbReference type="GO" id="GO:0070530">
    <property type="term" value="F:K63-linked polyubiquitin modification-dependent protein binding"/>
    <property type="evidence" value="ECO:0007669"/>
    <property type="project" value="TreeGrafter"/>
</dbReference>
<dbReference type="EMBL" id="CAKASE010000050">
    <property type="protein sequence ID" value="CAG9563743.1"/>
    <property type="molecule type" value="Genomic_DNA"/>
</dbReference>
<dbReference type="GO" id="GO:0005737">
    <property type="term" value="C:cytoplasm"/>
    <property type="evidence" value="ECO:0007669"/>
    <property type="project" value="TreeGrafter"/>
</dbReference>
<evidence type="ECO:0000256" key="3">
    <source>
        <dbReference type="SAM" id="MobiDB-lite"/>
    </source>
</evidence>
<name>A0A8J2QQH4_9NEOP</name>
<feature type="domain" description="NF-kappa-B essential modulator NEMO CC2-LZ" evidence="5">
    <location>
        <begin position="485"/>
        <end position="561"/>
    </location>
</feature>
<dbReference type="Pfam" id="PF16516">
    <property type="entry name" value="CC2-LZ"/>
    <property type="match status" value="1"/>
</dbReference>
<organism evidence="6 7">
    <name type="scientific">Danaus chrysippus</name>
    <name type="common">African queen</name>
    <dbReference type="NCBI Taxonomy" id="151541"/>
    <lineage>
        <taxon>Eukaryota</taxon>
        <taxon>Metazoa</taxon>
        <taxon>Ecdysozoa</taxon>
        <taxon>Arthropoda</taxon>
        <taxon>Hexapoda</taxon>
        <taxon>Insecta</taxon>
        <taxon>Pterygota</taxon>
        <taxon>Neoptera</taxon>
        <taxon>Endopterygota</taxon>
        <taxon>Lepidoptera</taxon>
        <taxon>Glossata</taxon>
        <taxon>Ditrysia</taxon>
        <taxon>Papilionoidea</taxon>
        <taxon>Nymphalidae</taxon>
        <taxon>Danainae</taxon>
        <taxon>Danaini</taxon>
        <taxon>Danaina</taxon>
        <taxon>Danaus</taxon>
        <taxon>Anosia</taxon>
    </lineage>
</organism>
<evidence type="ECO:0000256" key="2">
    <source>
        <dbReference type="SAM" id="Coils"/>
    </source>
</evidence>
<reference evidence="6" key="1">
    <citation type="submission" date="2021-09" db="EMBL/GenBank/DDBJ databases">
        <authorList>
            <person name="Martin H S."/>
        </authorList>
    </citation>
    <scope>NUCLEOTIDE SEQUENCE</scope>
</reference>
<evidence type="ECO:0000259" key="4">
    <source>
        <dbReference type="Pfam" id="PF11577"/>
    </source>
</evidence>
<dbReference type="GO" id="GO:0005634">
    <property type="term" value="C:nucleus"/>
    <property type="evidence" value="ECO:0007669"/>
    <property type="project" value="TreeGrafter"/>
</dbReference>
<proteinExistence type="predicted"/>
<dbReference type="InterPro" id="IPR021063">
    <property type="entry name" value="NEMO_N"/>
</dbReference>
<evidence type="ECO:0000259" key="5">
    <source>
        <dbReference type="Pfam" id="PF16516"/>
    </source>
</evidence>
<protein>
    <submittedName>
        <fullName evidence="6">(African queen) hypothetical protein</fullName>
    </submittedName>
</protein>
<feature type="compositionally biased region" description="Low complexity" evidence="3">
    <location>
        <begin position="590"/>
        <end position="604"/>
    </location>
</feature>
<accession>A0A8J2QQH4</accession>
<dbReference type="GO" id="GO:0043122">
    <property type="term" value="P:regulation of canonical NF-kappaB signal transduction"/>
    <property type="evidence" value="ECO:0007669"/>
    <property type="project" value="TreeGrafter"/>
</dbReference>